<keyword evidence="5" id="KW-1185">Reference proteome</keyword>
<keyword evidence="2" id="KW-0560">Oxidoreductase</keyword>
<dbReference type="OrthoDB" id="210852at2"/>
<dbReference type="PRINTS" id="PR00081">
    <property type="entry name" value="GDHRDH"/>
</dbReference>
<sequence length="264" mass="27392">MDWHNKVAIVTGGSRGIGKAYAEALHAAGAKVAVADLVRSEADAVGKACGGFGASVNVADEGEVASFITEVTKQLGPVDIYVSNAGIGSSDGPLFGAASAPNSSWEKSWQVNVMASVYAARHVVPDMVKRGGGSFVVVASAAGLLAQLGCTSYTVTKHAAVAFAESLAVAHGDDGISVACVCPQAVNTRMIEDAKESLLSVGGVVEPKIVAEMTLTALEDGKFFVFPHEEVAEYIKGKAAEPDRWLGGMRKLRRGLMAKNNRPM</sequence>
<dbReference type="PANTHER" id="PTHR43669">
    <property type="entry name" value="5-KETO-D-GLUCONATE 5-REDUCTASE"/>
    <property type="match status" value="1"/>
</dbReference>
<dbReference type="InterPro" id="IPR020904">
    <property type="entry name" value="Sc_DH/Rdtase_CS"/>
</dbReference>
<dbReference type="PANTHER" id="PTHR43669:SF3">
    <property type="entry name" value="ALCOHOL DEHYDROGENASE, PUTATIVE (AFU_ORTHOLOGUE AFUA_3G03445)-RELATED"/>
    <property type="match status" value="1"/>
</dbReference>
<evidence type="ECO:0000256" key="1">
    <source>
        <dbReference type="ARBA" id="ARBA00006484"/>
    </source>
</evidence>
<dbReference type="InterPro" id="IPR036291">
    <property type="entry name" value="NAD(P)-bd_dom_sf"/>
</dbReference>
<evidence type="ECO:0000313" key="5">
    <source>
        <dbReference type="Proteomes" id="UP000002745"/>
    </source>
</evidence>
<comment type="similarity">
    <text evidence="1 3">Belongs to the short-chain dehydrogenases/reductases (SDR) family.</text>
</comment>
<dbReference type="PROSITE" id="PS00061">
    <property type="entry name" value="ADH_SHORT"/>
    <property type="match status" value="1"/>
</dbReference>
<dbReference type="Proteomes" id="UP000002745">
    <property type="component" value="Chromosome"/>
</dbReference>
<dbReference type="KEGG" id="hba:Hbal_2843"/>
<dbReference type="AlphaFoldDB" id="C6XQY5"/>
<accession>C6XQY5</accession>
<dbReference type="eggNOG" id="COG4221">
    <property type="taxonomic scope" value="Bacteria"/>
</dbReference>
<gene>
    <name evidence="4" type="ordered locus">Hbal_2843</name>
</gene>
<dbReference type="HOGENOM" id="CLU_010194_2_1_5"/>
<evidence type="ECO:0000256" key="2">
    <source>
        <dbReference type="ARBA" id="ARBA00023002"/>
    </source>
</evidence>
<dbReference type="Gene3D" id="3.40.50.720">
    <property type="entry name" value="NAD(P)-binding Rossmann-like Domain"/>
    <property type="match status" value="1"/>
</dbReference>
<organism evidence="4 5">
    <name type="scientific">Hirschia baltica (strain ATCC 49814 / DSM 5838 / IFAM 1418)</name>
    <dbReference type="NCBI Taxonomy" id="582402"/>
    <lineage>
        <taxon>Bacteria</taxon>
        <taxon>Pseudomonadati</taxon>
        <taxon>Pseudomonadota</taxon>
        <taxon>Alphaproteobacteria</taxon>
        <taxon>Hyphomonadales</taxon>
        <taxon>Hyphomonadaceae</taxon>
        <taxon>Hirschia</taxon>
    </lineage>
</organism>
<dbReference type="InterPro" id="IPR002347">
    <property type="entry name" value="SDR_fam"/>
</dbReference>
<dbReference type="SUPFAM" id="SSF51735">
    <property type="entry name" value="NAD(P)-binding Rossmann-fold domains"/>
    <property type="match status" value="1"/>
</dbReference>
<evidence type="ECO:0000256" key="3">
    <source>
        <dbReference type="RuleBase" id="RU000363"/>
    </source>
</evidence>
<protein>
    <submittedName>
        <fullName evidence="4">Short-chain dehydrogenase/reductase SDR</fullName>
    </submittedName>
</protein>
<evidence type="ECO:0000313" key="4">
    <source>
        <dbReference type="EMBL" id="ACT60516.1"/>
    </source>
</evidence>
<dbReference type="Pfam" id="PF00106">
    <property type="entry name" value="adh_short"/>
    <property type="match status" value="1"/>
</dbReference>
<dbReference type="GO" id="GO:0016491">
    <property type="term" value="F:oxidoreductase activity"/>
    <property type="evidence" value="ECO:0007669"/>
    <property type="project" value="UniProtKB-KW"/>
</dbReference>
<name>C6XQY5_HIRBI</name>
<dbReference type="RefSeq" id="WP_015828666.1">
    <property type="nucleotide sequence ID" value="NC_012982.1"/>
</dbReference>
<proteinExistence type="inferred from homology"/>
<reference evidence="5" key="1">
    <citation type="journal article" date="2011" name="J. Bacteriol.">
        <title>Genome sequences of eight morphologically diverse alphaproteobacteria.</title>
        <authorList>
            <consortium name="US DOE Joint Genome Institute"/>
            <person name="Brown P.J."/>
            <person name="Kysela D.T."/>
            <person name="Buechlein A."/>
            <person name="Hemmerich C."/>
            <person name="Brun Y.V."/>
        </authorList>
    </citation>
    <scope>NUCLEOTIDE SEQUENCE [LARGE SCALE GENOMIC DNA]</scope>
    <source>
        <strain evidence="5">ATCC 49814 / DSM 5838 / IFAM 1418</strain>
    </source>
</reference>
<dbReference type="PRINTS" id="PR00080">
    <property type="entry name" value="SDRFAMILY"/>
</dbReference>
<dbReference type="EMBL" id="CP001678">
    <property type="protein sequence ID" value="ACT60516.1"/>
    <property type="molecule type" value="Genomic_DNA"/>
</dbReference>
<dbReference type="CDD" id="cd05233">
    <property type="entry name" value="SDR_c"/>
    <property type="match status" value="1"/>
</dbReference>
<dbReference type="STRING" id="582402.Hbal_2843"/>